<evidence type="ECO:0000259" key="2">
    <source>
        <dbReference type="Pfam" id="PF05970"/>
    </source>
</evidence>
<dbReference type="GO" id="GO:0043139">
    <property type="term" value="F:5'-3' DNA helicase activity"/>
    <property type="evidence" value="ECO:0007669"/>
    <property type="project" value="UniProtKB-EC"/>
</dbReference>
<dbReference type="CDD" id="cd18809">
    <property type="entry name" value="SF1_C_RecD"/>
    <property type="match status" value="1"/>
</dbReference>
<keyword evidence="1" id="KW-0547">Nucleotide-binding</keyword>
<dbReference type="InterPro" id="IPR025476">
    <property type="entry name" value="Helitron_helicase-like"/>
</dbReference>
<evidence type="ECO:0000256" key="1">
    <source>
        <dbReference type="RuleBase" id="RU363044"/>
    </source>
</evidence>
<evidence type="ECO:0000313" key="5">
    <source>
        <dbReference type="EMBL" id="KAJ8652133.1"/>
    </source>
</evidence>
<dbReference type="Gene3D" id="3.40.50.300">
    <property type="entry name" value="P-loop containing nucleotide triphosphate hydrolases"/>
    <property type="match status" value="1"/>
</dbReference>
<dbReference type="GO" id="GO:0016787">
    <property type="term" value="F:hydrolase activity"/>
    <property type="evidence" value="ECO:0007669"/>
    <property type="project" value="UniProtKB-KW"/>
</dbReference>
<dbReference type="GO" id="GO:0005524">
    <property type="term" value="F:ATP binding"/>
    <property type="evidence" value="ECO:0007669"/>
    <property type="project" value="UniProtKB-KW"/>
</dbReference>
<evidence type="ECO:0000313" key="6">
    <source>
        <dbReference type="Proteomes" id="UP001234581"/>
    </source>
</evidence>
<feature type="domain" description="DNA helicase Pif1-like DEAD-box helicase" evidence="2">
    <location>
        <begin position="815"/>
        <end position="1040"/>
    </location>
</feature>
<dbReference type="Pfam" id="PF14214">
    <property type="entry name" value="Helitron_like_N"/>
    <property type="match status" value="1"/>
</dbReference>
<dbReference type="GO" id="GO:0006310">
    <property type="term" value="P:DNA recombination"/>
    <property type="evidence" value="ECO:0007669"/>
    <property type="project" value="UniProtKB-KW"/>
</dbReference>
<comment type="catalytic activity">
    <reaction evidence="1">
        <text>ATP + H2O = ADP + phosphate + H(+)</text>
        <dbReference type="Rhea" id="RHEA:13065"/>
        <dbReference type="ChEBI" id="CHEBI:15377"/>
        <dbReference type="ChEBI" id="CHEBI:15378"/>
        <dbReference type="ChEBI" id="CHEBI:30616"/>
        <dbReference type="ChEBI" id="CHEBI:43474"/>
        <dbReference type="ChEBI" id="CHEBI:456216"/>
        <dbReference type="EC" id="5.6.2.3"/>
    </reaction>
</comment>
<dbReference type="InterPro" id="IPR027417">
    <property type="entry name" value="P-loop_NTPase"/>
</dbReference>
<feature type="domain" description="Helitron helicase-like" evidence="3">
    <location>
        <begin position="174"/>
        <end position="351"/>
    </location>
</feature>
<dbReference type="SUPFAM" id="SSF52540">
    <property type="entry name" value="P-loop containing nucleoside triphosphate hydrolases"/>
    <property type="match status" value="2"/>
</dbReference>
<dbReference type="EC" id="5.6.2.3" evidence="1"/>
<comment type="cofactor">
    <cofactor evidence="1">
        <name>Mg(2+)</name>
        <dbReference type="ChEBI" id="CHEBI:18420"/>
    </cofactor>
</comment>
<gene>
    <name evidence="5" type="ORF">O0I10_012239</name>
</gene>
<dbReference type="Proteomes" id="UP001234581">
    <property type="component" value="Unassembled WGS sequence"/>
</dbReference>
<dbReference type="PANTHER" id="PTHR10492">
    <property type="match status" value="1"/>
</dbReference>
<comment type="similarity">
    <text evidence="1">Belongs to the helicase family.</text>
</comment>
<dbReference type="GO" id="GO:0006281">
    <property type="term" value="P:DNA repair"/>
    <property type="evidence" value="ECO:0007669"/>
    <property type="project" value="UniProtKB-KW"/>
</dbReference>
<accession>A0AAD7XT85</accession>
<dbReference type="RefSeq" id="XP_058337047.1">
    <property type="nucleotide sequence ID" value="XM_058492184.1"/>
</dbReference>
<comment type="caution">
    <text evidence="5">The sequence shown here is derived from an EMBL/GenBank/DDBJ whole genome shotgun (WGS) entry which is preliminary data.</text>
</comment>
<keyword evidence="1" id="KW-0234">DNA repair</keyword>
<dbReference type="GO" id="GO:0000723">
    <property type="term" value="P:telomere maintenance"/>
    <property type="evidence" value="ECO:0007669"/>
    <property type="project" value="InterPro"/>
</dbReference>
<feature type="domain" description="DNA helicase Pif1-like 2B" evidence="4">
    <location>
        <begin position="1135"/>
        <end position="1177"/>
    </location>
</feature>
<organism evidence="5 6">
    <name type="scientific">Lichtheimia ornata</name>
    <dbReference type="NCBI Taxonomy" id="688661"/>
    <lineage>
        <taxon>Eukaryota</taxon>
        <taxon>Fungi</taxon>
        <taxon>Fungi incertae sedis</taxon>
        <taxon>Mucoromycota</taxon>
        <taxon>Mucoromycotina</taxon>
        <taxon>Mucoromycetes</taxon>
        <taxon>Mucorales</taxon>
        <taxon>Lichtheimiaceae</taxon>
        <taxon>Lichtheimia</taxon>
    </lineage>
</organism>
<dbReference type="GeneID" id="83219625"/>
<evidence type="ECO:0000259" key="4">
    <source>
        <dbReference type="Pfam" id="PF21530"/>
    </source>
</evidence>
<dbReference type="PANTHER" id="PTHR10492:SF57">
    <property type="entry name" value="ATP-DEPENDENT DNA HELICASE"/>
    <property type="match status" value="1"/>
</dbReference>
<dbReference type="InterPro" id="IPR049163">
    <property type="entry name" value="Pif1-like_2B_dom"/>
</dbReference>
<sequence length="1297" mass="147551">MVPSHHEPGFSQIYICDPNEQVNMRTALNGGLDHDIVTQLQDMIFNHNPFAHIYRRAADLLGDEQRNNFSIVIHSDRSSSRGHAGQFLRPASGEIAAVVPSYPSPTAYRDIVIRPHGQGLMHIDELHPLYDPLHYVLMFPRGEQGWCAPTQGRLARRTANPDDDDGDTYTAMRFYAYLLQDRDDFYMVYYGRLFHQYAVDMYIKVEHQRLRYIETHQEILRAESLQGVIDAMGNETAREIGSHIILPPSFTGGPRDMHARYQDAMAIVRTLGKPNLFITFTCNPQWHEITSALKPGQTAPDRPDLTNRVFKLKCDLLMKDLRTRHVLGRVVADFMVIEFQKRGLPHAHILLILDPSCKPRRPSDYDEIVSAEIPDPQMHPAAYETVTRMMMHGPCGETFPQAPCMVNGRCSKRYPKAFVEETTDAPSGKYPIYKRPNNGRTHRVSNHVSLDNRWVVPHNVPLCTKYNAHINVEVCTGVQAVKYLYKYVFKGHDRALMAMRRNLRPNEQQEEVNEIQQYRDARYVSASEALWRLYSFNLFHRSPAVKLLLLHLPNQQAVYYRETDDLETIVQRTADRPTTLMGFFDLNRRDPNARQYCYHEIPFHYVWKKSPTPYHWAPRQRGRGTIGRMPFVSPRDSERFALRLLLHKVPGPRSFEDLRRVDGHLYDTFVDAAKARGLLEDDNEYHNCLQEAIGHFTSASQLRQLFVTILVFANPSLPGVLWEQHASYLCDDYQWHYIVNDMEVDMDRCIAEALRDIDRLLTQQNTSLEEIRGMPSLPDNSIFSQPLPPLRTEEDSSAAGGIITPEECARQVGALNVEQRAIFDTIMNAVQDNSVQQRLYFVDGPGGSGKTFLYNTMLAHMRTQLNLSAIAVASTGVAAILLLDGATAHSTFKIHIEDLHETSTCSISVQTERAQQIRNASLIVWDEVPMMNRLAVEAVDRTLRDIMSRNNPQLRHVPFGGKIVVFGGDFRQTLPVIERGNRAQTTAASISRSYIWQHVQVYRLTINMRLHNLNDNTQHAQRQRQFAQYLLAIGEGRIPTIAPHSEYIRIDGDVQCLIGSNIHNIIDTIYPNLSNTTASDAPQLAQLAILTTTNECVDRINAIATDIFPGDARTYLSADSISSSDGTPEEDLPVDYLNTLDPKGMPAHQLSLKQNQPIILLRNLCPSQGLCNGTKLICRSMHQYYIEAEIANNTVHNATTVLIPRIKLTSKIPGTHLELTRRQLPIRAAFAMTINKSQGQTLSRVGVYLPAPVFSHGQLYVAFSRVTDYRNLHVMAEYDDDTRSHITKNVVYPEALN</sequence>
<keyword evidence="1" id="KW-0227">DNA damage</keyword>
<dbReference type="EMBL" id="JARTCD010000117">
    <property type="protein sequence ID" value="KAJ8652133.1"/>
    <property type="molecule type" value="Genomic_DNA"/>
</dbReference>
<keyword evidence="1" id="KW-0378">Hydrolase</keyword>
<keyword evidence="1" id="KW-0233">DNA recombination</keyword>
<keyword evidence="6" id="KW-1185">Reference proteome</keyword>
<keyword evidence="1" id="KW-0067">ATP-binding</keyword>
<reference evidence="5 6" key="1">
    <citation type="submission" date="2023-03" db="EMBL/GenBank/DDBJ databases">
        <title>Genome sequence of Lichtheimia ornata CBS 291.66.</title>
        <authorList>
            <person name="Mohabir J.T."/>
            <person name="Shea T.P."/>
            <person name="Kurbessoian T."/>
            <person name="Berby B."/>
            <person name="Fontaine J."/>
            <person name="Livny J."/>
            <person name="Gnirke A."/>
            <person name="Stajich J.E."/>
            <person name="Cuomo C.A."/>
        </authorList>
    </citation>
    <scope>NUCLEOTIDE SEQUENCE [LARGE SCALE GENOMIC DNA]</scope>
    <source>
        <strain evidence="5">CBS 291.66</strain>
    </source>
</reference>
<name>A0AAD7XT85_9FUNG</name>
<dbReference type="InterPro" id="IPR010285">
    <property type="entry name" value="DNA_helicase_pif1-like_DEAD"/>
</dbReference>
<dbReference type="Pfam" id="PF05970">
    <property type="entry name" value="PIF1"/>
    <property type="match status" value="1"/>
</dbReference>
<evidence type="ECO:0000259" key="3">
    <source>
        <dbReference type="Pfam" id="PF14214"/>
    </source>
</evidence>
<keyword evidence="1" id="KW-0347">Helicase</keyword>
<protein>
    <recommendedName>
        <fullName evidence="1">ATP-dependent DNA helicase</fullName>
        <ecNumber evidence="1">5.6.2.3</ecNumber>
    </recommendedName>
</protein>
<proteinExistence type="inferred from homology"/>
<dbReference type="Pfam" id="PF21530">
    <property type="entry name" value="Pif1_2B_dom"/>
    <property type="match status" value="1"/>
</dbReference>